<evidence type="ECO:0000256" key="6">
    <source>
        <dbReference type="ARBA" id="ARBA00023134"/>
    </source>
</evidence>
<organism evidence="10 11">
    <name type="scientific">Latimeria chalumnae</name>
    <name type="common">Coelacanth</name>
    <dbReference type="NCBI Taxonomy" id="7897"/>
    <lineage>
        <taxon>Eukaryota</taxon>
        <taxon>Metazoa</taxon>
        <taxon>Chordata</taxon>
        <taxon>Craniata</taxon>
        <taxon>Vertebrata</taxon>
        <taxon>Euteleostomi</taxon>
        <taxon>Coelacanthiformes</taxon>
        <taxon>Coelacanthidae</taxon>
        <taxon>Latimeria</taxon>
    </lineage>
</organism>
<dbReference type="InterPro" id="IPR027417">
    <property type="entry name" value="P-loop_NTPase"/>
</dbReference>
<dbReference type="GeneTree" id="ENSGT00940000156300"/>
<dbReference type="GO" id="GO:0007191">
    <property type="term" value="P:adenylate cyclase-activating dopamine receptor signaling pathway"/>
    <property type="evidence" value="ECO:0007669"/>
    <property type="project" value="TreeGrafter"/>
</dbReference>
<dbReference type="EMBL" id="AFYH01209524">
    <property type="status" value="NOT_ANNOTATED_CDS"/>
    <property type="molecule type" value="Genomic_DNA"/>
</dbReference>
<dbReference type="GO" id="GO:0003924">
    <property type="term" value="F:GTPase activity"/>
    <property type="evidence" value="ECO:0007669"/>
    <property type="project" value="UniProtKB-UniRule"/>
</dbReference>
<comment type="subunit">
    <text evidence="2 9">G proteins are composed of 3 units; alpha, beta and gamma. The alpha chain contains the guanine nucleotide binding site.</text>
</comment>
<sequence length="288" mass="33487">ALGTADSGKTTILKQINYLYYSVLFGEEKVIKVSNVKRGFMEIIEFVITNMSQLQPPVALANSENQDHMIYVQNHAANASDFSYSQEFLERVKILWQDEGVKECFGRVSSEFGCISCAKYFLDRVEIVKQVDYVPTVQDFMRCKSTYTSQPDMDFLIAEVPYKLWTLAGTRQVVRKFIVCVCFQSWDIFIYTVDCSCFNEINSHCQNKLEEALLYFSRVTNIKRKLRIPFLVFLNKHELLAKKLLSGRWRLEDYFPEFADYTTPQDATPGPDEDPTVTRAKYFIRDLF</sequence>
<dbReference type="GO" id="GO:0007606">
    <property type="term" value="P:sensory perception of chemical stimulus"/>
    <property type="evidence" value="ECO:0007669"/>
    <property type="project" value="TreeGrafter"/>
</dbReference>
<reference evidence="11" key="1">
    <citation type="submission" date="2011-08" db="EMBL/GenBank/DDBJ databases">
        <title>The draft genome of Latimeria chalumnae.</title>
        <authorList>
            <person name="Di Palma F."/>
            <person name="Alfoldi J."/>
            <person name="Johnson J."/>
            <person name="Berlin A."/>
            <person name="Gnerre S."/>
            <person name="Jaffe D."/>
            <person name="MacCallum I."/>
            <person name="Young S."/>
            <person name="Walker B.J."/>
            <person name="Lander E."/>
            <person name="Lindblad-Toh K."/>
        </authorList>
    </citation>
    <scope>NUCLEOTIDE SEQUENCE [LARGE SCALE GENOMIC DNA]</scope>
    <source>
        <strain evidence="11">Wild caught</strain>
    </source>
</reference>
<accession>H3ACD9</accession>
<dbReference type="GO" id="GO:0005525">
    <property type="term" value="F:GTP binding"/>
    <property type="evidence" value="ECO:0007669"/>
    <property type="project" value="UniProtKB-UniRule"/>
</dbReference>
<dbReference type="PANTHER" id="PTHR10218:SF212">
    <property type="entry name" value="G PROTEIN ALPHA S SUBUNIT"/>
    <property type="match status" value="1"/>
</dbReference>
<comment type="subcellular location">
    <subcellularLocation>
        <location evidence="9">Cell membrane</location>
    </subcellularLocation>
</comment>
<dbReference type="EMBL" id="AFYH01209522">
    <property type="status" value="NOT_ANNOTATED_CDS"/>
    <property type="molecule type" value="Genomic_DNA"/>
</dbReference>
<reference evidence="10" key="2">
    <citation type="submission" date="2025-08" db="UniProtKB">
        <authorList>
            <consortium name="Ensembl"/>
        </authorList>
    </citation>
    <scope>IDENTIFICATION</scope>
</reference>
<dbReference type="Ensembl" id="ENSLACT00000007370.1">
    <property type="protein sequence ID" value="ENSLACP00000007310.1"/>
    <property type="gene ID" value="ENSLACG00000006483.2"/>
</dbReference>
<keyword evidence="4 9" id="KW-0547">Nucleotide-binding</keyword>
<dbReference type="GO" id="GO:0046872">
    <property type="term" value="F:metal ion binding"/>
    <property type="evidence" value="ECO:0007669"/>
    <property type="project" value="UniProtKB-UniRule"/>
</dbReference>
<dbReference type="FunFam" id="3.40.50.300:FF:006178">
    <property type="entry name" value="Guanine nucleotide-binding protein G(s) subunit alpha isoforms short"/>
    <property type="match status" value="1"/>
</dbReference>
<dbReference type="SUPFAM" id="SSF47895">
    <property type="entry name" value="Transducin (alpha subunit), insertion domain"/>
    <property type="match status" value="1"/>
</dbReference>
<proteinExistence type="inferred from homology"/>
<dbReference type="Pfam" id="PF00503">
    <property type="entry name" value="G-alpha"/>
    <property type="match status" value="1"/>
</dbReference>
<dbReference type="AlphaFoldDB" id="H3ACD9"/>
<evidence type="ECO:0000313" key="11">
    <source>
        <dbReference type="Proteomes" id="UP000008672"/>
    </source>
</evidence>
<dbReference type="InterPro" id="IPR000367">
    <property type="entry name" value="Gprotein_alpha_S"/>
</dbReference>
<reference evidence="10" key="3">
    <citation type="submission" date="2025-09" db="UniProtKB">
        <authorList>
            <consortium name="Ensembl"/>
        </authorList>
    </citation>
    <scope>IDENTIFICATION</scope>
</reference>
<dbReference type="GO" id="GO:0001664">
    <property type="term" value="F:G protein-coupled receptor binding"/>
    <property type="evidence" value="ECO:0007669"/>
    <property type="project" value="TreeGrafter"/>
</dbReference>
<evidence type="ECO:0000256" key="7">
    <source>
        <dbReference type="ARBA" id="ARBA00023224"/>
    </source>
</evidence>
<dbReference type="Gene3D" id="1.10.400.10">
    <property type="entry name" value="GI Alpha 1, domain 2-like"/>
    <property type="match status" value="1"/>
</dbReference>
<evidence type="ECO:0000256" key="2">
    <source>
        <dbReference type="ARBA" id="ARBA00011356"/>
    </source>
</evidence>
<keyword evidence="9" id="KW-0472">Membrane</keyword>
<dbReference type="InterPro" id="IPR011025">
    <property type="entry name" value="GproteinA_insert"/>
</dbReference>
<dbReference type="PROSITE" id="PS51882">
    <property type="entry name" value="G_ALPHA"/>
    <property type="match status" value="1"/>
</dbReference>
<dbReference type="EMBL" id="AFYH01209523">
    <property type="status" value="NOT_ANNOTATED_CDS"/>
    <property type="molecule type" value="Genomic_DNA"/>
</dbReference>
<dbReference type="InterPro" id="IPR001019">
    <property type="entry name" value="Gprotein_alpha_su"/>
</dbReference>
<keyword evidence="6 9" id="KW-0342">GTP-binding</keyword>
<keyword evidence="11" id="KW-1185">Reference proteome</keyword>
<protein>
    <recommendedName>
        <fullName evidence="9">Guanine nucleotide-binding protein G(s) subunit alpha</fullName>
    </recommendedName>
    <alternativeName>
        <fullName evidence="9">Adenylate cyclase-stimulating G alpha protein</fullName>
    </alternativeName>
</protein>
<keyword evidence="7 9" id="KW-0807">Transducer</keyword>
<dbReference type="GO" id="GO:0031683">
    <property type="term" value="F:G-protein beta/gamma-subunit complex binding"/>
    <property type="evidence" value="ECO:0007669"/>
    <property type="project" value="UniProtKB-UniRule"/>
</dbReference>
<dbReference type="HOGENOM" id="CLU_014184_3_0_1"/>
<dbReference type="PANTHER" id="PTHR10218">
    <property type="entry name" value="GTP-BINDING PROTEIN ALPHA SUBUNIT"/>
    <property type="match status" value="1"/>
</dbReference>
<gene>
    <name evidence="10" type="primary">LOC102360350</name>
</gene>
<evidence type="ECO:0000256" key="1">
    <source>
        <dbReference type="ARBA" id="ARBA00007172"/>
    </source>
</evidence>
<comment type="similarity">
    <text evidence="1 9">Belongs to the G-alpha family. G(s) subfamily.</text>
</comment>
<keyword evidence="9" id="KW-1003">Cell membrane</keyword>
<evidence type="ECO:0000313" key="10">
    <source>
        <dbReference type="Ensembl" id="ENSLACP00000007310.1"/>
    </source>
</evidence>
<dbReference type="PRINTS" id="PR00443">
    <property type="entry name" value="GPROTEINAS"/>
</dbReference>
<dbReference type="EMBL" id="AFYH01209521">
    <property type="status" value="NOT_ANNOTATED_CDS"/>
    <property type="molecule type" value="Genomic_DNA"/>
</dbReference>
<evidence type="ECO:0000256" key="4">
    <source>
        <dbReference type="ARBA" id="ARBA00022741"/>
    </source>
</evidence>
<dbReference type="Proteomes" id="UP000008672">
    <property type="component" value="Unassembled WGS sequence"/>
</dbReference>
<evidence type="ECO:0000256" key="5">
    <source>
        <dbReference type="ARBA" id="ARBA00022842"/>
    </source>
</evidence>
<dbReference type="GO" id="GO:0005834">
    <property type="term" value="C:heterotrimeric G-protein complex"/>
    <property type="evidence" value="ECO:0007669"/>
    <property type="project" value="UniProtKB-UniRule"/>
</dbReference>
<dbReference type="EMBL" id="AFYH01209519">
    <property type="status" value="NOT_ANNOTATED_CDS"/>
    <property type="molecule type" value="Genomic_DNA"/>
</dbReference>
<dbReference type="EMBL" id="AFYH01209520">
    <property type="status" value="NOT_ANNOTATED_CDS"/>
    <property type="molecule type" value="Genomic_DNA"/>
</dbReference>
<name>H3ACD9_LATCH</name>
<feature type="binding site" evidence="8">
    <location>
        <position position="10"/>
    </location>
    <ligand>
        <name>Mg(2+)</name>
        <dbReference type="ChEBI" id="CHEBI:18420"/>
    </ligand>
</feature>
<evidence type="ECO:0000256" key="8">
    <source>
        <dbReference type="PIRSR" id="PIRSR601019-2"/>
    </source>
</evidence>
<dbReference type="SMART" id="SM00275">
    <property type="entry name" value="G_alpha"/>
    <property type="match status" value="1"/>
</dbReference>
<evidence type="ECO:0000256" key="9">
    <source>
        <dbReference type="RuleBase" id="RU369121"/>
    </source>
</evidence>
<keyword evidence="5 8" id="KW-0460">Magnesium</keyword>
<dbReference type="GO" id="GO:0005737">
    <property type="term" value="C:cytoplasm"/>
    <property type="evidence" value="ECO:0007669"/>
    <property type="project" value="TreeGrafter"/>
</dbReference>
<dbReference type="Gene3D" id="3.40.50.300">
    <property type="entry name" value="P-loop containing nucleotide triphosphate hydrolases"/>
    <property type="match status" value="1"/>
</dbReference>
<comment type="function">
    <text evidence="9">Guanine nucleotide-binding proteins (G proteins) function as transducers in numerous signaling pathways controlled by G protein-coupled receptors (GPCRs).</text>
</comment>
<dbReference type="SUPFAM" id="SSF52540">
    <property type="entry name" value="P-loop containing nucleoside triphosphate hydrolases"/>
    <property type="match status" value="1"/>
</dbReference>
<evidence type="ECO:0000256" key="3">
    <source>
        <dbReference type="ARBA" id="ARBA00022723"/>
    </source>
</evidence>
<keyword evidence="3 8" id="KW-0479">Metal-binding</keyword>